<evidence type="ECO:0000256" key="1">
    <source>
        <dbReference type="ARBA" id="ARBA00004229"/>
    </source>
</evidence>
<protein>
    <recommendedName>
        <fullName evidence="10">Carbohydrate kinase PfkB domain-containing protein</fullName>
    </recommendedName>
</protein>
<evidence type="ECO:0000256" key="6">
    <source>
        <dbReference type="ARBA" id="ARBA00022777"/>
    </source>
</evidence>
<feature type="compositionally biased region" description="Basic and acidic residues" evidence="9">
    <location>
        <begin position="127"/>
        <end position="144"/>
    </location>
</feature>
<evidence type="ECO:0000256" key="4">
    <source>
        <dbReference type="ARBA" id="ARBA00022640"/>
    </source>
</evidence>
<dbReference type="GO" id="GO:0009662">
    <property type="term" value="P:etioplast organization"/>
    <property type="evidence" value="ECO:0007669"/>
    <property type="project" value="EnsemblPlants"/>
</dbReference>
<dbReference type="Gene3D" id="3.40.1190.20">
    <property type="match status" value="1"/>
</dbReference>
<dbReference type="PANTHER" id="PTHR43085:SF2">
    <property type="entry name" value="FRUCTOKINASE-LIKE 2, CHLOROPLASTIC"/>
    <property type="match status" value="1"/>
</dbReference>
<feature type="region of interest" description="Disordered" evidence="9">
    <location>
        <begin position="127"/>
        <end position="176"/>
    </location>
</feature>
<keyword evidence="3" id="KW-0150">Chloroplast</keyword>
<name>A0A7N0ZSB3_KALFE</name>
<feature type="compositionally biased region" description="Acidic residues" evidence="9">
    <location>
        <begin position="156"/>
        <end position="166"/>
    </location>
</feature>
<dbReference type="Pfam" id="PF00294">
    <property type="entry name" value="PfkB"/>
    <property type="match status" value="1"/>
</dbReference>
<dbReference type="CDD" id="cd01167">
    <property type="entry name" value="bac_FRK"/>
    <property type="match status" value="1"/>
</dbReference>
<keyword evidence="12" id="KW-1185">Reference proteome</keyword>
<accession>A0A7N0ZSB3</accession>
<evidence type="ECO:0000256" key="8">
    <source>
        <dbReference type="ARBA" id="ARBA00058434"/>
    </source>
</evidence>
<feature type="region of interest" description="Disordered" evidence="9">
    <location>
        <begin position="540"/>
        <end position="576"/>
    </location>
</feature>
<dbReference type="SUPFAM" id="SSF53613">
    <property type="entry name" value="Ribokinase-like"/>
    <property type="match status" value="1"/>
</dbReference>
<dbReference type="GO" id="GO:0000427">
    <property type="term" value="C:plastid-encoded plastid RNA polymerase complex"/>
    <property type="evidence" value="ECO:0007669"/>
    <property type="project" value="EnsemblPlants"/>
</dbReference>
<keyword evidence="7" id="KW-0809">Transit peptide</keyword>
<keyword evidence="4" id="KW-0934">Plastid</keyword>
<feature type="region of interest" description="Disordered" evidence="9">
    <location>
        <begin position="49"/>
        <end position="91"/>
    </location>
</feature>
<feature type="compositionally biased region" description="Acidic residues" evidence="9">
    <location>
        <begin position="544"/>
        <end position="553"/>
    </location>
</feature>
<dbReference type="AlphaFoldDB" id="A0A7N0ZSB3"/>
<dbReference type="InterPro" id="IPR011611">
    <property type="entry name" value="PfkB_dom"/>
</dbReference>
<sequence>MASLTFTQILSLPRWHSSWPFYPSVSIVKVQNVVRSQNQWILRAAARKKVTESSAPNTPDENVLKKTPGKRGRKKAAAPVASDVDDELVSDVDDETAERAVSTAGKKGVKKTRGRPRLKAAAEIDVSEKDKVEKEAEEKIEKKERRGRKPKKKVDEVEDAGSEPELSDQVSMVQNVDSKADEERELVAGEEEDISHLYGWPPLVCCFGAAQHAFVPSGRPANRLIDHEIHEQMRDARWAPEKFIRAPGSSSGSVAIALASLGGKVEFMGKLGDDDYGQAMLWYMNSSNVRTRSVRIDSKRATAVSLMKISKRGGLRMTCAKPCAEDSLTKHEINIDVLKEAKMFYFNSMSLVEKNMRSTSLEAIKVSKKLGGVIFYDVNLPMPLWRSSEETKELIHQAWNLADIIEVTKQELEFLCGITPAETFDTKDNDRSKFAHYDREVVSQLWHENLKVMFVTNGTSKIHYYTKEDEGFVRGMEDPPLTPFTADMSSSGDGIVAALLRMLTVQPDMITDKGYLEHSIKYAIDCGVIDQWCHARIRGFPANDSDDEVEPDSDGIRSITETEYRTTDDPEELEVPDPSVVGITLLSEKVKEEEPEEDFQLVS</sequence>
<evidence type="ECO:0000256" key="7">
    <source>
        <dbReference type="ARBA" id="ARBA00022946"/>
    </source>
</evidence>
<dbReference type="GO" id="GO:0042793">
    <property type="term" value="P:plastid transcription"/>
    <property type="evidence" value="ECO:0007669"/>
    <property type="project" value="EnsemblPlants"/>
</dbReference>
<dbReference type="InterPro" id="IPR050306">
    <property type="entry name" value="PfkB_Carbo_kinase"/>
</dbReference>
<dbReference type="OMA" id="HEINIDV"/>
<reference evidence="11" key="1">
    <citation type="submission" date="2021-01" db="UniProtKB">
        <authorList>
            <consortium name="EnsemblPlants"/>
        </authorList>
    </citation>
    <scope>IDENTIFICATION</scope>
</reference>
<dbReference type="GO" id="GO:0009658">
    <property type="term" value="P:chloroplast organization"/>
    <property type="evidence" value="ECO:0007669"/>
    <property type="project" value="EnsemblPlants"/>
</dbReference>
<keyword evidence="6" id="KW-0418">Kinase</keyword>
<evidence type="ECO:0000256" key="9">
    <source>
        <dbReference type="SAM" id="MobiDB-lite"/>
    </source>
</evidence>
<evidence type="ECO:0000313" key="11">
    <source>
        <dbReference type="EnsemblPlants" id="Kaladp0024s0148.1.v1.1"/>
    </source>
</evidence>
<keyword evidence="5" id="KW-0808">Transferase</keyword>
<dbReference type="PANTHER" id="PTHR43085">
    <property type="entry name" value="HEXOKINASE FAMILY MEMBER"/>
    <property type="match status" value="1"/>
</dbReference>
<evidence type="ECO:0000256" key="5">
    <source>
        <dbReference type="ARBA" id="ARBA00022679"/>
    </source>
</evidence>
<comment type="similarity">
    <text evidence="2">Belongs to the carbohydrate kinase PfkB family.</text>
</comment>
<dbReference type="InterPro" id="IPR029056">
    <property type="entry name" value="Ribokinase-like"/>
</dbReference>
<dbReference type="GO" id="GO:0042644">
    <property type="term" value="C:chloroplast nucleoid"/>
    <property type="evidence" value="ECO:0007669"/>
    <property type="project" value="EnsemblPlants"/>
</dbReference>
<comment type="subcellular location">
    <subcellularLocation>
        <location evidence="1">Plastid</location>
        <location evidence="1">Chloroplast</location>
    </subcellularLocation>
</comment>
<dbReference type="EnsemblPlants" id="Kaladp0024s0148.1.v1.1">
    <property type="protein sequence ID" value="Kaladp0024s0148.1.v1.1"/>
    <property type="gene ID" value="Kaladp0024s0148.v1.1"/>
</dbReference>
<comment type="function">
    <text evidence="8">Required for proper chloroplast development, most likely through regulating plastid-encoded polymerase (PEP) dependent chloroplast transcription. Acts as a component of the transcriptionally active plastid chromosome that is required for plastid gene expression.</text>
</comment>
<feature type="domain" description="Carbohydrate kinase PfkB" evidence="10">
    <location>
        <begin position="254"/>
        <end position="526"/>
    </location>
</feature>
<organism evidence="11 12">
    <name type="scientific">Kalanchoe fedtschenkoi</name>
    <name type="common">Lavender scallops</name>
    <name type="synonym">South American air plant</name>
    <dbReference type="NCBI Taxonomy" id="63787"/>
    <lineage>
        <taxon>Eukaryota</taxon>
        <taxon>Viridiplantae</taxon>
        <taxon>Streptophyta</taxon>
        <taxon>Embryophyta</taxon>
        <taxon>Tracheophyta</taxon>
        <taxon>Spermatophyta</taxon>
        <taxon>Magnoliopsida</taxon>
        <taxon>eudicotyledons</taxon>
        <taxon>Gunneridae</taxon>
        <taxon>Pentapetalae</taxon>
        <taxon>Saxifragales</taxon>
        <taxon>Crassulaceae</taxon>
        <taxon>Kalanchoe</taxon>
    </lineage>
</organism>
<feature type="compositionally biased region" description="Basic residues" evidence="9">
    <location>
        <begin position="67"/>
        <end position="76"/>
    </location>
</feature>
<evidence type="ECO:0000256" key="2">
    <source>
        <dbReference type="ARBA" id="ARBA00010688"/>
    </source>
</evidence>
<dbReference type="FunFam" id="3.40.1190.20:FF:000021">
    <property type="entry name" value="Fructokinase-like 2, chloroplastic"/>
    <property type="match status" value="1"/>
</dbReference>
<evidence type="ECO:0000259" key="10">
    <source>
        <dbReference type="Pfam" id="PF00294"/>
    </source>
</evidence>
<dbReference type="GO" id="GO:0006355">
    <property type="term" value="P:regulation of DNA-templated transcription"/>
    <property type="evidence" value="ECO:0007669"/>
    <property type="project" value="EnsemblPlants"/>
</dbReference>
<dbReference type="Gramene" id="Kaladp0024s0148.1.v1.1">
    <property type="protein sequence ID" value="Kaladp0024s0148.1.v1.1"/>
    <property type="gene ID" value="Kaladp0024s0148.v1.1"/>
</dbReference>
<proteinExistence type="inferred from homology"/>
<evidence type="ECO:0000256" key="3">
    <source>
        <dbReference type="ARBA" id="ARBA00022528"/>
    </source>
</evidence>
<evidence type="ECO:0000313" key="12">
    <source>
        <dbReference type="Proteomes" id="UP000594263"/>
    </source>
</evidence>
<dbReference type="GO" id="GO:0016301">
    <property type="term" value="F:kinase activity"/>
    <property type="evidence" value="ECO:0007669"/>
    <property type="project" value="UniProtKB-KW"/>
</dbReference>
<dbReference type="Proteomes" id="UP000594263">
    <property type="component" value="Unplaced"/>
</dbReference>